<reference evidence="1" key="1">
    <citation type="submission" date="2021-03" db="EMBL/GenBank/DDBJ databases">
        <title>Evolutionary priming and transition to the ectomycorrhizal habit in an iconic lineage of mushroom-forming fungi: is preadaptation a requirement?</title>
        <authorList>
            <consortium name="DOE Joint Genome Institute"/>
            <person name="Looney B.P."/>
            <person name="Miyauchi S."/>
            <person name="Morin E."/>
            <person name="Drula E."/>
            <person name="Courty P.E."/>
            <person name="Chicoki N."/>
            <person name="Fauchery L."/>
            <person name="Kohler A."/>
            <person name="Kuo A."/>
            <person name="LaButti K."/>
            <person name="Pangilinan J."/>
            <person name="Lipzen A."/>
            <person name="Riley R."/>
            <person name="Andreopoulos W."/>
            <person name="He G."/>
            <person name="Johnson J."/>
            <person name="Barry K.W."/>
            <person name="Grigoriev I.V."/>
            <person name="Nagy L."/>
            <person name="Hibbett D."/>
            <person name="Henrissat B."/>
            <person name="Matheny P.B."/>
            <person name="Labbe J."/>
            <person name="Martin A.F."/>
        </authorList>
    </citation>
    <scope>NUCLEOTIDE SEQUENCE</scope>
    <source>
        <strain evidence="1">BPL698</strain>
    </source>
</reference>
<organism evidence="1 2">
    <name type="scientific">Russula earlei</name>
    <dbReference type="NCBI Taxonomy" id="71964"/>
    <lineage>
        <taxon>Eukaryota</taxon>
        <taxon>Fungi</taxon>
        <taxon>Dikarya</taxon>
        <taxon>Basidiomycota</taxon>
        <taxon>Agaricomycotina</taxon>
        <taxon>Agaricomycetes</taxon>
        <taxon>Russulales</taxon>
        <taxon>Russulaceae</taxon>
        <taxon>Russula</taxon>
    </lineage>
</organism>
<gene>
    <name evidence="1" type="ORF">F5148DRAFT_975611</name>
</gene>
<comment type="caution">
    <text evidence="1">The sequence shown here is derived from an EMBL/GenBank/DDBJ whole genome shotgun (WGS) entry which is preliminary data.</text>
</comment>
<name>A0ACC0UHP0_9AGAM</name>
<sequence>MSTVCAARASYKKIPGLLELTSTHLQWTQDGKKAPVVRVPHAEVSSLFSSKEGAAQVRLKVGLENDSNGHNFTFTSPPPLALTERETFKAQLTTIISNNRAARETGVLPLPQQSIDVHAAPSSPNGAAHRAPPPTPSRPSTSRAESVSSTRGTPVNDPINDFRIRKKVLVKTPELAALHRELVMSGQITETEFWEGREHLLLAQAAVDSQKKGRPGQLVDPRPQAVEGGEVKIVITPQLVHDIFDEYPVVAKAYDENVPNKLSEAEFWKRYFQSKLFHSHRASIRSTATQHVVKDDAIFDKYLEKPDDELEPRKRRGDEVDTFIDLEATREDHEETGNEKDVTMQAGKQRGALPLIRRFNEHSERLLKSTISMDGAGKRRRVDPGDANDPNSQYAQIDLADLHSPESSTGIVLEMQDRQRYFDARPGAGVSAEQAPRPTVDLPPAVQQMRRDVEGWEAHLSRCKIDRKAGEASLVSMTQNVAARLETYKRKADIPEEIFRQMRTCQTAANEFLRQFWSAIYPPAGETLGGPTTLAQKTAKATRMAGYLTKTPEKVAAIIRAAEMAGVDRGRVQTGMQPTLDAVSKALRFWETRKAAPAAGVPGARRP</sequence>
<dbReference type="EMBL" id="JAGFNK010000026">
    <property type="protein sequence ID" value="KAI9511168.1"/>
    <property type="molecule type" value="Genomic_DNA"/>
</dbReference>
<evidence type="ECO:0000313" key="2">
    <source>
        <dbReference type="Proteomes" id="UP001207468"/>
    </source>
</evidence>
<keyword evidence="2" id="KW-1185">Reference proteome</keyword>
<proteinExistence type="predicted"/>
<protein>
    <submittedName>
        <fullName evidence="1">Uncharacterized protein</fullName>
    </submittedName>
</protein>
<evidence type="ECO:0000313" key="1">
    <source>
        <dbReference type="EMBL" id="KAI9511168.1"/>
    </source>
</evidence>
<dbReference type="Proteomes" id="UP001207468">
    <property type="component" value="Unassembled WGS sequence"/>
</dbReference>
<accession>A0ACC0UHP0</accession>